<evidence type="ECO:0000256" key="1">
    <source>
        <dbReference type="ARBA" id="ARBA00022723"/>
    </source>
</evidence>
<dbReference type="GO" id="GO:0046872">
    <property type="term" value="F:metal ion binding"/>
    <property type="evidence" value="ECO:0007669"/>
    <property type="project" value="UniProtKB-KW"/>
</dbReference>
<evidence type="ECO:0000256" key="2">
    <source>
        <dbReference type="ARBA" id="ARBA00022801"/>
    </source>
</evidence>
<dbReference type="FunFam" id="3.20.20.140:FF:000014">
    <property type="entry name" value="5-methylthioadenosine/S-adenosylhomocysteine deaminase"/>
    <property type="match status" value="1"/>
</dbReference>
<dbReference type="Gene3D" id="3.20.20.140">
    <property type="entry name" value="Metal-dependent hydrolases"/>
    <property type="match status" value="1"/>
</dbReference>
<dbReference type="PANTHER" id="PTHR43794">
    <property type="entry name" value="AMINOHYDROLASE SSNA-RELATED"/>
    <property type="match status" value="1"/>
</dbReference>
<dbReference type="GO" id="GO:0019239">
    <property type="term" value="F:deaminase activity"/>
    <property type="evidence" value="ECO:0007669"/>
    <property type="project" value="UniProtKB-ARBA"/>
</dbReference>
<dbReference type="AlphaFoldDB" id="A0A644WKZ7"/>
<dbReference type="InterPro" id="IPR006680">
    <property type="entry name" value="Amidohydro-rel"/>
</dbReference>
<dbReference type="NCBIfam" id="NF006055">
    <property type="entry name" value="PRK08203.1"/>
    <property type="match status" value="1"/>
</dbReference>
<dbReference type="SUPFAM" id="SSF51556">
    <property type="entry name" value="Metallo-dependent hydrolases"/>
    <property type="match status" value="1"/>
</dbReference>
<evidence type="ECO:0000313" key="5">
    <source>
        <dbReference type="EMBL" id="MPM04257.1"/>
    </source>
</evidence>
<evidence type="ECO:0000259" key="4">
    <source>
        <dbReference type="Pfam" id="PF01979"/>
    </source>
</evidence>
<gene>
    <name evidence="5" type="ORF">SDC9_50532</name>
</gene>
<dbReference type="SUPFAM" id="SSF51338">
    <property type="entry name" value="Composite domain of metallo-dependent hydrolases"/>
    <property type="match status" value="2"/>
</dbReference>
<keyword evidence="2 5" id="KW-0378">Hydrolase</keyword>
<proteinExistence type="predicted"/>
<sequence length="462" mass="50985">MSSSLLLKNIYCLQPTFDGPQYHGADLLIVGNKVEAIAPTGNLQAIGKVRTIDCSKHVVIPGLVNTHHHFYQTLTRNHPAVQNAKLFDWLKFLYEVWKYVDEDAVYHSSLLAMAELMKTGCTLTTDHHYLYPRSFKGDLMGLQFEAADTLGMRFSPTRGSMSLSKKDGGLPPDSVVQTEDEILMDSERCIKTYHDNAPDAMHKIALAPCSPFSVTKDLMKETAALGRKYGVRLHTHLCETYDEADFCQEMYGMRPVALMQECGLIGEDVWYAHGIHFNDEELKILQQTKTHIAHCPSSNMRLGSGICRVKEMLGMGINVAVAVDGSASNDSSDMLAEVRQAMLLQRVRYGSDALTASQAFSMATEGGAKLLNFGKVGRLEKGWAADLAIFDVSTLPYAGSQSDPVASLLFCGTNHNTDYTIINGKVVVDRGQLVGFDEQELAQKANVISKRMMEMAARGEIV</sequence>
<dbReference type="InterPro" id="IPR050287">
    <property type="entry name" value="MTA/SAH_deaminase"/>
</dbReference>
<dbReference type="Gene3D" id="2.30.40.10">
    <property type="entry name" value="Urease, subunit C, domain 1"/>
    <property type="match status" value="1"/>
</dbReference>
<comment type="caution">
    <text evidence="5">The sequence shown here is derived from an EMBL/GenBank/DDBJ whole genome shotgun (WGS) entry which is preliminary data.</text>
</comment>
<name>A0A644WKZ7_9ZZZZ</name>
<dbReference type="EMBL" id="VSSQ01001023">
    <property type="protein sequence ID" value="MPM04257.1"/>
    <property type="molecule type" value="Genomic_DNA"/>
</dbReference>
<accession>A0A644WKZ7</accession>
<reference evidence="5" key="1">
    <citation type="submission" date="2019-08" db="EMBL/GenBank/DDBJ databases">
        <authorList>
            <person name="Kucharzyk K."/>
            <person name="Murdoch R.W."/>
            <person name="Higgins S."/>
            <person name="Loffler F."/>
        </authorList>
    </citation>
    <scope>NUCLEOTIDE SEQUENCE</scope>
</reference>
<feature type="domain" description="Amidohydrolase-related" evidence="4">
    <location>
        <begin position="58"/>
        <end position="427"/>
    </location>
</feature>
<keyword evidence="1" id="KW-0479">Metal-binding</keyword>
<evidence type="ECO:0000256" key="3">
    <source>
        <dbReference type="ARBA" id="ARBA00022833"/>
    </source>
</evidence>
<keyword evidence="3" id="KW-0862">Zinc</keyword>
<protein>
    <submittedName>
        <fullName evidence="5">8-oxoguanine deaminase</fullName>
        <ecNumber evidence="5">3.5.4.32</ecNumber>
    </submittedName>
</protein>
<dbReference type="GO" id="GO:0102127">
    <property type="term" value="F:8-oxoguanine deaminase activity"/>
    <property type="evidence" value="ECO:0007669"/>
    <property type="project" value="UniProtKB-EC"/>
</dbReference>
<dbReference type="PANTHER" id="PTHR43794:SF11">
    <property type="entry name" value="AMIDOHYDROLASE-RELATED DOMAIN-CONTAINING PROTEIN"/>
    <property type="match status" value="1"/>
</dbReference>
<organism evidence="5">
    <name type="scientific">bioreactor metagenome</name>
    <dbReference type="NCBI Taxonomy" id="1076179"/>
    <lineage>
        <taxon>unclassified sequences</taxon>
        <taxon>metagenomes</taxon>
        <taxon>ecological metagenomes</taxon>
    </lineage>
</organism>
<dbReference type="CDD" id="cd01298">
    <property type="entry name" value="ATZ_TRZ_like"/>
    <property type="match status" value="1"/>
</dbReference>
<dbReference type="InterPro" id="IPR011059">
    <property type="entry name" value="Metal-dep_hydrolase_composite"/>
</dbReference>
<dbReference type="Pfam" id="PF01979">
    <property type="entry name" value="Amidohydro_1"/>
    <property type="match status" value="1"/>
</dbReference>
<dbReference type="EC" id="3.5.4.32" evidence="5"/>
<dbReference type="InterPro" id="IPR032466">
    <property type="entry name" value="Metal_Hydrolase"/>
</dbReference>